<dbReference type="GO" id="GO:0051537">
    <property type="term" value="F:2 iron, 2 sulfur cluster binding"/>
    <property type="evidence" value="ECO:0007669"/>
    <property type="project" value="UniProtKB-KW"/>
</dbReference>
<dbReference type="InterPro" id="IPR000283">
    <property type="entry name" value="NADH_UbQ_OxRdtase_75kDa_su_CS"/>
</dbReference>
<evidence type="ECO:0000256" key="10">
    <source>
        <dbReference type="ARBA" id="ARBA00023014"/>
    </source>
</evidence>
<gene>
    <name evidence="17" type="ordered locus">Despr_1601</name>
</gene>
<sequence>MMKTKTAALTIDGRKVAIEGEKNLLELVRKAGIDLPTFCYHSDLSVYGACRLCLVDVEGRGILGACSTPPEPGLVVRTNTEELREIRKISVELLLANHDRECTSCVRSGSCQLQDIARRLGITKIRYRSIHQPKPVDTSSPSLIRDPNKCVLCGDCVRFCDEIQSIGAIDFAFRGHDAMVLPAFGHDLGTTECVNCGQCASVCPTGALAPASEIDAVWKAIHDPNTVVVAQIAPAVRVAIGEQFGLEYGLNTTGQVVAAMKRMGFNIVYDTSFTADLTVVEEAGEFMARKTNGERLPLFTSCCPGWVKFAEQYFPQLLGNLSSCRSPQQMMGSMVKHTLPAQLGRERKDVVMVSIMPCTAKKFEAKRPEFKTGGSPDVDFVLTTQELARMIEESGLSLNKLNPASFDMPMGFKTGAGVIFGNSGGVTEAVLRYAVGKITGQNPVDPEFEEIRGEESLRVIRTEVGGLELKLAIVHGLGKAREVMHQILDGSLIVDLVEVMACPGGCIGGAGQPVGRDIAERRRARTEWLYNTDRLLDLHCSQENHFVNECYQKYLGEPGSRESHRLLHTHYHHRRRTGSEELALAKAKESGDGVLTVRVCAGTGCFLRNSQAIIQGLMKHVEANDLDDKVQVQASFCFEMCGEGPNVAVGDTIINHATLDVVINAVHAELAQMASGQMQADAC</sequence>
<dbReference type="InterPro" id="IPR036991">
    <property type="entry name" value="Fe_hydrogenase_ssu_sf"/>
</dbReference>
<dbReference type="PROSITE" id="PS51379">
    <property type="entry name" value="4FE4S_FER_2"/>
    <property type="match status" value="2"/>
</dbReference>
<dbReference type="InterPro" id="IPR004108">
    <property type="entry name" value="Fe_hydrogenase_lsu_C"/>
</dbReference>
<dbReference type="PANTHER" id="PTHR11615">
    <property type="entry name" value="NITRATE, FORMATE, IRON DEHYDROGENASE"/>
    <property type="match status" value="1"/>
</dbReference>
<dbReference type="CDD" id="cd02980">
    <property type="entry name" value="TRX_Fd_family"/>
    <property type="match status" value="1"/>
</dbReference>
<dbReference type="InterPro" id="IPR009016">
    <property type="entry name" value="Fe_hydrogenase"/>
</dbReference>
<comment type="similarity">
    <text evidence="3">Belongs to the complex I 75 kDa subunit family.</text>
</comment>
<dbReference type="EMBL" id="CP002364">
    <property type="protein sequence ID" value="ADW17753.1"/>
    <property type="molecule type" value="Genomic_DNA"/>
</dbReference>
<dbReference type="Gene3D" id="3.40.50.1780">
    <property type="match status" value="1"/>
</dbReference>
<dbReference type="SUPFAM" id="SSF54292">
    <property type="entry name" value="2Fe-2S ferredoxin-like"/>
    <property type="match status" value="1"/>
</dbReference>
<dbReference type="Pfam" id="PF02256">
    <property type="entry name" value="Fe_hyd_SSU"/>
    <property type="match status" value="1"/>
</dbReference>
<dbReference type="InterPro" id="IPR001041">
    <property type="entry name" value="2Fe-2S_ferredoxin-type"/>
</dbReference>
<dbReference type="Pfam" id="PF10588">
    <property type="entry name" value="NADH-G_4Fe-4S_3"/>
    <property type="match status" value="1"/>
</dbReference>
<dbReference type="KEGG" id="dpr:Despr_1601"/>
<evidence type="ECO:0000313" key="17">
    <source>
        <dbReference type="EMBL" id="ADW17753.1"/>
    </source>
</evidence>
<evidence type="ECO:0000256" key="9">
    <source>
        <dbReference type="ARBA" id="ARBA00023004"/>
    </source>
</evidence>
<dbReference type="InterPro" id="IPR017900">
    <property type="entry name" value="4Fe4S_Fe_S_CS"/>
</dbReference>
<dbReference type="NCBIfam" id="TIGR02512">
    <property type="entry name" value="FeFe_hydrog_A"/>
    <property type="match status" value="1"/>
</dbReference>
<dbReference type="RefSeq" id="WP_015724294.1">
    <property type="nucleotide sequence ID" value="NC_014972.1"/>
</dbReference>
<evidence type="ECO:0000259" key="16">
    <source>
        <dbReference type="PROSITE" id="PS51839"/>
    </source>
</evidence>
<feature type="domain" description="4Fe-4S ferredoxin-type" evidence="15">
    <location>
        <begin position="184"/>
        <end position="213"/>
    </location>
</feature>
<evidence type="ECO:0000256" key="6">
    <source>
        <dbReference type="ARBA" id="ARBA00022723"/>
    </source>
</evidence>
<dbReference type="InterPro" id="IPR013352">
    <property type="entry name" value="Fe_hydrogenase_subset"/>
</dbReference>
<feature type="domain" description="4Fe-4S ferredoxin-type" evidence="15">
    <location>
        <begin position="141"/>
        <end position="171"/>
    </location>
</feature>
<keyword evidence="5" id="KW-0001">2Fe-2S</keyword>
<dbReference type="Gene3D" id="3.10.20.740">
    <property type="match status" value="1"/>
</dbReference>
<dbReference type="Proteomes" id="UP000006365">
    <property type="component" value="Chromosome"/>
</dbReference>
<evidence type="ECO:0000259" key="14">
    <source>
        <dbReference type="PROSITE" id="PS51085"/>
    </source>
</evidence>
<feature type="domain" description="4Fe-4S His(Cys)3-ligated-type" evidence="16">
    <location>
        <begin position="82"/>
        <end position="121"/>
    </location>
</feature>
<dbReference type="SUPFAM" id="SSF54862">
    <property type="entry name" value="4Fe-4S ferredoxins"/>
    <property type="match status" value="1"/>
</dbReference>
<name>A0A7U3YM57_DESPD</name>
<evidence type="ECO:0000256" key="5">
    <source>
        <dbReference type="ARBA" id="ARBA00022714"/>
    </source>
</evidence>
<dbReference type="Gene3D" id="4.10.260.20">
    <property type="entry name" value="Iron hydrogenase, small subunit"/>
    <property type="match status" value="1"/>
</dbReference>
<dbReference type="SMART" id="SM00902">
    <property type="entry name" value="Fe_hyd_SSU"/>
    <property type="match status" value="1"/>
</dbReference>
<dbReference type="GO" id="GO:0005506">
    <property type="term" value="F:iron ion binding"/>
    <property type="evidence" value="ECO:0007669"/>
    <property type="project" value="InterPro"/>
</dbReference>
<dbReference type="PROSITE" id="PS00641">
    <property type="entry name" value="COMPLEX1_75K_1"/>
    <property type="match status" value="1"/>
</dbReference>
<dbReference type="PROSITE" id="PS00198">
    <property type="entry name" value="4FE4S_FER_1"/>
    <property type="match status" value="1"/>
</dbReference>
<evidence type="ECO:0000256" key="7">
    <source>
        <dbReference type="ARBA" id="ARBA00022737"/>
    </source>
</evidence>
<keyword evidence="7" id="KW-0677">Repeat</keyword>
<keyword evidence="8" id="KW-1278">Translocase</keyword>
<dbReference type="Gene3D" id="3.30.70.20">
    <property type="match status" value="1"/>
</dbReference>
<dbReference type="InterPro" id="IPR036249">
    <property type="entry name" value="Thioredoxin-like_sf"/>
</dbReference>
<feature type="domain" description="2Fe-2S ferredoxin-type" evidence="14">
    <location>
        <begin position="5"/>
        <end position="82"/>
    </location>
</feature>
<comment type="cofactor">
    <cofactor evidence="13">
        <name>[2Fe-2S] cluster</name>
        <dbReference type="ChEBI" id="CHEBI:190135"/>
    </cofactor>
</comment>
<keyword evidence="6" id="KW-0479">Metal-binding</keyword>
<dbReference type="FunFam" id="3.30.70.20:FF:000035">
    <property type="entry name" value="Iron hydrogenase 1"/>
    <property type="match status" value="1"/>
</dbReference>
<dbReference type="Pfam" id="PF12838">
    <property type="entry name" value="Fer4_7"/>
    <property type="match status" value="1"/>
</dbReference>
<evidence type="ECO:0000256" key="2">
    <source>
        <dbReference type="ARBA" id="ARBA00004370"/>
    </source>
</evidence>
<evidence type="ECO:0000256" key="11">
    <source>
        <dbReference type="ARBA" id="ARBA00023027"/>
    </source>
</evidence>
<dbReference type="Pfam" id="PF01257">
    <property type="entry name" value="2Fe-2S_thioredx"/>
    <property type="match status" value="1"/>
</dbReference>
<protein>
    <submittedName>
        <fullName evidence="17">NAD(P)-dependent iron-only hydrogenase catalytic subunit</fullName>
    </submittedName>
</protein>
<dbReference type="InterPro" id="IPR036010">
    <property type="entry name" value="2Fe-2S_ferredoxin-like_sf"/>
</dbReference>
<reference evidence="17 18" key="1">
    <citation type="journal article" date="2011" name="Stand. Genomic Sci.">
        <title>Complete genome sequence of Desulfobulbus propionicus type strain (1pr3).</title>
        <authorList>
            <person name="Pagani I."/>
            <person name="Lapidus A."/>
            <person name="Nolan M."/>
            <person name="Lucas S."/>
            <person name="Hammon N."/>
            <person name="Deshpande S."/>
            <person name="Cheng J.F."/>
            <person name="Chertkov O."/>
            <person name="Davenport K."/>
            <person name="Tapia R."/>
            <person name="Han C."/>
            <person name="Goodwin L."/>
            <person name="Pitluck S."/>
            <person name="Liolios K."/>
            <person name="Mavromatis K."/>
            <person name="Ivanova N."/>
            <person name="Mikhailova N."/>
            <person name="Pati A."/>
            <person name="Chen A."/>
            <person name="Palaniappan K."/>
            <person name="Land M."/>
            <person name="Hauser L."/>
            <person name="Chang Y.J."/>
            <person name="Jeffries C.D."/>
            <person name="Detter J.C."/>
            <person name="Brambilla E."/>
            <person name="Kannan K.P."/>
            <person name="Djao O.D."/>
            <person name="Rohde M."/>
            <person name="Pukall R."/>
            <person name="Spring S."/>
            <person name="Goker M."/>
            <person name="Sikorski J."/>
            <person name="Woyke T."/>
            <person name="Bristow J."/>
            <person name="Eisen J.A."/>
            <person name="Markowitz V."/>
            <person name="Hugenholtz P."/>
            <person name="Kyrpides N.C."/>
            <person name="Klenk H.P."/>
        </authorList>
    </citation>
    <scope>NUCLEOTIDE SEQUENCE [LARGE SCALE GENOMIC DNA]</scope>
    <source>
        <strain evidence="18">ATCC 33891 / DSM 2032 / 1pr3</strain>
    </source>
</reference>
<dbReference type="GO" id="GO:0016020">
    <property type="term" value="C:membrane"/>
    <property type="evidence" value="ECO:0007669"/>
    <property type="project" value="UniProtKB-SubCell"/>
</dbReference>
<evidence type="ECO:0000259" key="15">
    <source>
        <dbReference type="PROSITE" id="PS51379"/>
    </source>
</evidence>
<dbReference type="PROSITE" id="PS51085">
    <property type="entry name" value="2FE2S_FER_2"/>
    <property type="match status" value="1"/>
</dbReference>
<dbReference type="GO" id="GO:0008901">
    <property type="term" value="F:ferredoxin hydrogenase activity"/>
    <property type="evidence" value="ECO:0007669"/>
    <property type="project" value="InterPro"/>
</dbReference>
<evidence type="ECO:0000256" key="3">
    <source>
        <dbReference type="ARBA" id="ARBA00005404"/>
    </source>
</evidence>
<evidence type="ECO:0000256" key="4">
    <source>
        <dbReference type="ARBA" id="ARBA00022485"/>
    </source>
</evidence>
<proteinExistence type="inferred from homology"/>
<keyword evidence="11" id="KW-0520">NAD</keyword>
<keyword evidence="4" id="KW-0004">4Fe-4S</keyword>
<evidence type="ECO:0000256" key="8">
    <source>
        <dbReference type="ARBA" id="ARBA00022967"/>
    </source>
</evidence>
<dbReference type="Pfam" id="PF13510">
    <property type="entry name" value="Fer2_4"/>
    <property type="match status" value="1"/>
</dbReference>
<dbReference type="SUPFAM" id="SSF53920">
    <property type="entry name" value="Fe-only hydrogenase"/>
    <property type="match status" value="1"/>
</dbReference>
<dbReference type="GO" id="GO:0008137">
    <property type="term" value="F:NADH dehydrogenase (ubiquinone) activity"/>
    <property type="evidence" value="ECO:0007669"/>
    <property type="project" value="InterPro"/>
</dbReference>
<dbReference type="InterPro" id="IPR017896">
    <property type="entry name" value="4Fe4S_Fe-S-bd"/>
</dbReference>
<dbReference type="Gene3D" id="3.40.950.10">
    <property type="entry name" value="Fe-only Hydrogenase (Larger Subunit), Chain L, domain 3"/>
    <property type="match status" value="1"/>
</dbReference>
<dbReference type="Pfam" id="PF02906">
    <property type="entry name" value="Fe_hyd_lg_C"/>
    <property type="match status" value="1"/>
</dbReference>
<comment type="cofactor">
    <cofactor evidence="1">
        <name>[4Fe-4S] cluster</name>
        <dbReference type="ChEBI" id="CHEBI:49883"/>
    </cofactor>
</comment>
<evidence type="ECO:0000313" key="18">
    <source>
        <dbReference type="Proteomes" id="UP000006365"/>
    </source>
</evidence>
<dbReference type="AlphaFoldDB" id="A0A7U3YM57"/>
<dbReference type="FunFam" id="3.10.20.740:FF:000004">
    <property type="entry name" value="NADH-quinone oxidoreductase"/>
    <property type="match status" value="1"/>
</dbReference>
<dbReference type="InterPro" id="IPR019574">
    <property type="entry name" value="NADH_UbQ_OxRdtase_Gsu_4Fe4S-bd"/>
</dbReference>
<evidence type="ECO:0000256" key="13">
    <source>
        <dbReference type="ARBA" id="ARBA00034078"/>
    </source>
</evidence>
<organism evidence="17 18">
    <name type="scientific">Desulfobulbus propionicus (strain ATCC 33891 / DSM 2032 / VKM B-1956 / 1pr3)</name>
    <dbReference type="NCBI Taxonomy" id="577650"/>
    <lineage>
        <taxon>Bacteria</taxon>
        <taxon>Pseudomonadati</taxon>
        <taxon>Thermodesulfobacteriota</taxon>
        <taxon>Desulfobulbia</taxon>
        <taxon>Desulfobulbales</taxon>
        <taxon>Desulfobulbaceae</taxon>
        <taxon>Desulfobulbus</taxon>
    </lineage>
</organism>
<comment type="subcellular location">
    <subcellularLocation>
        <location evidence="2">Membrane</location>
    </subcellularLocation>
</comment>
<keyword evidence="12" id="KW-0472">Membrane</keyword>
<dbReference type="GO" id="GO:0042773">
    <property type="term" value="P:ATP synthesis coupled electron transport"/>
    <property type="evidence" value="ECO:0007669"/>
    <property type="project" value="InterPro"/>
</dbReference>
<dbReference type="SMART" id="SM00929">
    <property type="entry name" value="NADH-G_4Fe-4S_3"/>
    <property type="match status" value="1"/>
</dbReference>
<dbReference type="InterPro" id="IPR050340">
    <property type="entry name" value="Cytosolic_Fe-S_CAF"/>
</dbReference>
<keyword evidence="9" id="KW-0408">Iron</keyword>
<keyword evidence="10" id="KW-0411">Iron-sulfur</keyword>
<evidence type="ECO:0000256" key="12">
    <source>
        <dbReference type="ARBA" id="ARBA00023136"/>
    </source>
</evidence>
<dbReference type="GO" id="GO:0051539">
    <property type="term" value="F:4 iron, 4 sulfur cluster binding"/>
    <property type="evidence" value="ECO:0007669"/>
    <property type="project" value="UniProtKB-KW"/>
</dbReference>
<dbReference type="PROSITE" id="PS51839">
    <property type="entry name" value="4FE4S_HC3"/>
    <property type="match status" value="1"/>
</dbReference>
<dbReference type="InterPro" id="IPR003149">
    <property type="entry name" value="Fe_hydrogenase_ssu"/>
</dbReference>
<dbReference type="CDD" id="cd00207">
    <property type="entry name" value="fer2"/>
    <property type="match status" value="1"/>
</dbReference>
<keyword evidence="18" id="KW-1185">Reference proteome</keyword>
<dbReference type="Gene3D" id="3.40.30.10">
    <property type="entry name" value="Glutaredoxin"/>
    <property type="match status" value="1"/>
</dbReference>
<evidence type="ECO:0000256" key="1">
    <source>
        <dbReference type="ARBA" id="ARBA00001966"/>
    </source>
</evidence>
<accession>A0A7U3YM57</accession>
<dbReference type="SUPFAM" id="SSF52833">
    <property type="entry name" value="Thioredoxin-like"/>
    <property type="match status" value="1"/>
</dbReference>